<evidence type="ECO:0000256" key="1">
    <source>
        <dbReference type="ARBA" id="ARBA00004245"/>
    </source>
</evidence>
<evidence type="ECO:0000256" key="10">
    <source>
        <dbReference type="ARBA" id="ARBA00023157"/>
    </source>
</evidence>
<keyword evidence="12" id="KW-0206">Cytoskeleton</keyword>
<proteinExistence type="inferred from homology"/>
<dbReference type="GO" id="GO:0042383">
    <property type="term" value="C:sarcolemma"/>
    <property type="evidence" value="ECO:0007669"/>
    <property type="project" value="UniProtKB-SubCell"/>
</dbReference>
<feature type="transmembrane region" description="Helical" evidence="13">
    <location>
        <begin position="93"/>
        <end position="115"/>
    </location>
</feature>
<organism evidence="14 15">
    <name type="scientific">Aphidius gifuensis</name>
    <name type="common">Parasitoid wasp</name>
    <dbReference type="NCBI Taxonomy" id="684658"/>
    <lineage>
        <taxon>Eukaryota</taxon>
        <taxon>Metazoa</taxon>
        <taxon>Ecdysozoa</taxon>
        <taxon>Arthropoda</taxon>
        <taxon>Hexapoda</taxon>
        <taxon>Insecta</taxon>
        <taxon>Pterygota</taxon>
        <taxon>Neoptera</taxon>
        <taxon>Endopterygota</taxon>
        <taxon>Hymenoptera</taxon>
        <taxon>Apocrita</taxon>
        <taxon>Ichneumonoidea</taxon>
        <taxon>Braconidae</taxon>
        <taxon>Aphidiinae</taxon>
        <taxon>Aphidius</taxon>
    </lineage>
</organism>
<feature type="non-terminal residue" evidence="14">
    <location>
        <position position="1"/>
    </location>
</feature>
<evidence type="ECO:0000256" key="4">
    <source>
        <dbReference type="ARBA" id="ARBA00022475"/>
    </source>
</evidence>
<dbReference type="OrthoDB" id="8881719at2759"/>
<evidence type="ECO:0000256" key="3">
    <source>
        <dbReference type="ARBA" id="ARBA00007574"/>
    </source>
</evidence>
<dbReference type="EMBL" id="JACMRX010000003">
    <property type="protein sequence ID" value="KAF7993778.1"/>
    <property type="molecule type" value="Genomic_DNA"/>
</dbReference>
<keyword evidence="8 13" id="KW-1133">Transmembrane helix</keyword>
<reference evidence="14 15" key="1">
    <citation type="submission" date="2020-08" db="EMBL/GenBank/DDBJ databases">
        <title>Aphidius gifuensis genome sequencing and assembly.</title>
        <authorList>
            <person name="Du Z."/>
        </authorList>
    </citation>
    <scope>NUCLEOTIDE SEQUENCE [LARGE SCALE GENOMIC DNA]</scope>
    <source>
        <strain evidence="14">YNYX2018</strain>
        <tissue evidence="14">Adults</tissue>
    </source>
</reference>
<evidence type="ECO:0000256" key="8">
    <source>
        <dbReference type="ARBA" id="ARBA00022989"/>
    </source>
</evidence>
<evidence type="ECO:0000256" key="9">
    <source>
        <dbReference type="ARBA" id="ARBA00023136"/>
    </source>
</evidence>
<dbReference type="InterPro" id="IPR039972">
    <property type="entry name" value="Sarcoglycan_gamma/delta/zeta"/>
</dbReference>
<comment type="similarity">
    <text evidence="3">Belongs to the sarcoglycan beta/delta/gamma/zeta family.</text>
</comment>
<evidence type="ECO:0000256" key="11">
    <source>
        <dbReference type="ARBA" id="ARBA00023180"/>
    </source>
</evidence>
<keyword evidence="4" id="KW-1003">Cell membrane</keyword>
<evidence type="ECO:0000256" key="5">
    <source>
        <dbReference type="ARBA" id="ARBA00022490"/>
    </source>
</evidence>
<name>A0A834XUK6_APHGI</name>
<evidence type="ECO:0000256" key="13">
    <source>
        <dbReference type="SAM" id="Phobius"/>
    </source>
</evidence>
<comment type="caution">
    <text evidence="14">The sequence shown here is derived from an EMBL/GenBank/DDBJ whole genome shotgun (WGS) entry which is preliminary data.</text>
</comment>
<dbReference type="PANTHER" id="PTHR12939">
    <property type="entry name" value="SARCOGLYCAN"/>
    <property type="match status" value="1"/>
</dbReference>
<sequence>SRIIPSAISSSINSCCSSSTASRRYTSPHLEMLNRENWSTERSGNSCRLSNKNRTDQLSSGAFENGFLTKDKNNQRSLLCKDLFIYEWRKKCLYSLLLGLIVMVILNLSLTMWLFNVMEFSSEGIGAMRIMKRGVELRGQAAVLDNLIASTISSRNGRNLMLESWSNFTATTRAANGHISARLTLILTVKHYFQQIENVVGATLLKVTGVGGATFHGSLETSLVRSESGLGLRLESSTRALEVRASERVVVESRAGEILTNSLLDLTLQSVEGAVKLDAKIIILKGLTIQIKFTHDDQRQHYQSIPKIVL</sequence>
<evidence type="ECO:0000313" key="14">
    <source>
        <dbReference type="EMBL" id="KAF7993778.1"/>
    </source>
</evidence>
<evidence type="ECO:0000256" key="6">
    <source>
        <dbReference type="ARBA" id="ARBA00022692"/>
    </source>
</evidence>
<dbReference type="GO" id="GO:0060047">
    <property type="term" value="P:heart contraction"/>
    <property type="evidence" value="ECO:0007669"/>
    <property type="project" value="TreeGrafter"/>
</dbReference>
<dbReference type="InterPro" id="IPR006875">
    <property type="entry name" value="Sarcoglycan"/>
</dbReference>
<comment type="subcellular location">
    <subcellularLocation>
        <location evidence="2">Cell membrane</location>
        <location evidence="2">Sarcolemma</location>
        <topology evidence="2">Single-pass type II membrane protein</topology>
    </subcellularLocation>
    <subcellularLocation>
        <location evidence="1">Cytoplasm</location>
        <location evidence="1">Cytoskeleton</location>
    </subcellularLocation>
</comment>
<dbReference type="Proteomes" id="UP000639338">
    <property type="component" value="Unassembled WGS sequence"/>
</dbReference>
<keyword evidence="11" id="KW-0325">Glycoprotein</keyword>
<keyword evidence="9 13" id="KW-0472">Membrane</keyword>
<evidence type="ECO:0000256" key="2">
    <source>
        <dbReference type="ARBA" id="ARBA00004274"/>
    </source>
</evidence>
<protein>
    <recommendedName>
        <fullName evidence="16">Delta-sarcoglycan</fullName>
    </recommendedName>
</protein>
<evidence type="ECO:0000313" key="15">
    <source>
        <dbReference type="Proteomes" id="UP000639338"/>
    </source>
</evidence>
<evidence type="ECO:0000256" key="12">
    <source>
        <dbReference type="ARBA" id="ARBA00023212"/>
    </source>
</evidence>
<keyword evidence="6 13" id="KW-0812">Transmembrane</keyword>
<keyword evidence="10" id="KW-1015">Disulfide bond</keyword>
<keyword evidence="15" id="KW-1185">Reference proteome</keyword>
<evidence type="ECO:0008006" key="16">
    <source>
        <dbReference type="Google" id="ProtNLM"/>
    </source>
</evidence>
<gene>
    <name evidence="14" type="ORF">HCN44_010385</name>
</gene>
<dbReference type="PANTHER" id="PTHR12939:SF10">
    <property type="entry name" value="EG:4F1.1 PROTEIN"/>
    <property type="match status" value="1"/>
</dbReference>
<dbReference type="Pfam" id="PF04790">
    <property type="entry name" value="Sarcoglycan_1"/>
    <property type="match status" value="2"/>
</dbReference>
<dbReference type="GO" id="GO:0016012">
    <property type="term" value="C:sarcoglycan complex"/>
    <property type="evidence" value="ECO:0007669"/>
    <property type="project" value="InterPro"/>
</dbReference>
<dbReference type="AlphaFoldDB" id="A0A834XUK6"/>
<dbReference type="GO" id="GO:0005856">
    <property type="term" value="C:cytoskeleton"/>
    <property type="evidence" value="ECO:0007669"/>
    <property type="project" value="UniProtKB-SubCell"/>
</dbReference>
<keyword evidence="7" id="KW-0735">Signal-anchor</keyword>
<keyword evidence="5" id="KW-0963">Cytoplasm</keyword>
<evidence type="ECO:0000256" key="7">
    <source>
        <dbReference type="ARBA" id="ARBA00022968"/>
    </source>
</evidence>
<accession>A0A834XUK6</accession>